<evidence type="ECO:0000256" key="3">
    <source>
        <dbReference type="ARBA" id="ARBA00022692"/>
    </source>
</evidence>
<feature type="transmembrane region" description="Helical" evidence="6">
    <location>
        <begin position="74"/>
        <end position="95"/>
    </location>
</feature>
<dbReference type="Proteomes" id="UP000619078">
    <property type="component" value="Unassembled WGS sequence"/>
</dbReference>
<feature type="domain" description="Cation efflux protein transmembrane" evidence="7">
    <location>
        <begin position="10"/>
        <end position="216"/>
    </location>
</feature>
<dbReference type="InterPro" id="IPR058533">
    <property type="entry name" value="Cation_efflux_TM"/>
</dbReference>
<dbReference type="GO" id="GO:0016020">
    <property type="term" value="C:membrane"/>
    <property type="evidence" value="ECO:0007669"/>
    <property type="project" value="UniProtKB-SubCell"/>
</dbReference>
<name>A0A926NUE1_9SPHI</name>
<feature type="transmembrane region" description="Helical" evidence="6">
    <location>
        <begin position="115"/>
        <end position="136"/>
    </location>
</feature>
<evidence type="ECO:0000256" key="2">
    <source>
        <dbReference type="ARBA" id="ARBA00022448"/>
    </source>
</evidence>
<protein>
    <submittedName>
        <fullName evidence="8">Cation diffusion facilitator family transporter</fullName>
    </submittedName>
</protein>
<feature type="transmembrane region" description="Helical" evidence="6">
    <location>
        <begin position="187"/>
        <end position="208"/>
    </location>
</feature>
<dbReference type="Pfam" id="PF01545">
    <property type="entry name" value="Cation_efflux"/>
    <property type="match status" value="1"/>
</dbReference>
<comment type="subcellular location">
    <subcellularLocation>
        <location evidence="1">Membrane</location>
        <topology evidence="1">Multi-pass membrane protein</topology>
    </subcellularLocation>
</comment>
<dbReference type="AlphaFoldDB" id="A0A926NUE1"/>
<gene>
    <name evidence="8" type="ORF">IDJ76_02435</name>
</gene>
<proteinExistence type="predicted"/>
<accession>A0A926NUE1</accession>
<feature type="transmembrane region" description="Helical" evidence="6">
    <location>
        <begin position="7"/>
        <end position="28"/>
    </location>
</feature>
<dbReference type="Gene3D" id="1.20.1510.10">
    <property type="entry name" value="Cation efflux protein transmembrane domain"/>
    <property type="match status" value="1"/>
</dbReference>
<evidence type="ECO:0000256" key="1">
    <source>
        <dbReference type="ARBA" id="ARBA00004141"/>
    </source>
</evidence>
<dbReference type="PANTHER" id="PTHR13414:SF9">
    <property type="entry name" value="PROTON-COUPLED ZINC ANTIPORTER SLC30A9, MITOCHONDRIAL"/>
    <property type="match status" value="1"/>
</dbReference>
<reference evidence="8" key="1">
    <citation type="submission" date="2020-09" db="EMBL/GenBank/DDBJ databases">
        <title>Novel species of Mucilaginibacter isolated from a glacier on the Tibetan Plateau.</title>
        <authorList>
            <person name="Liu Q."/>
            <person name="Xin Y.-H."/>
        </authorList>
    </citation>
    <scope>NUCLEOTIDE SEQUENCE</scope>
    <source>
        <strain evidence="8">ZB1P21</strain>
    </source>
</reference>
<dbReference type="NCBIfam" id="TIGR01297">
    <property type="entry name" value="CDF"/>
    <property type="match status" value="1"/>
</dbReference>
<dbReference type="GO" id="GO:0008324">
    <property type="term" value="F:monoatomic cation transmembrane transporter activity"/>
    <property type="evidence" value="ECO:0007669"/>
    <property type="project" value="InterPro"/>
</dbReference>
<evidence type="ECO:0000256" key="6">
    <source>
        <dbReference type="SAM" id="Phobius"/>
    </source>
</evidence>
<dbReference type="InterPro" id="IPR002524">
    <property type="entry name" value="Cation_efflux"/>
</dbReference>
<evidence type="ECO:0000256" key="4">
    <source>
        <dbReference type="ARBA" id="ARBA00022989"/>
    </source>
</evidence>
<dbReference type="InterPro" id="IPR040177">
    <property type="entry name" value="SLC30A9"/>
</dbReference>
<evidence type="ECO:0000259" key="7">
    <source>
        <dbReference type="Pfam" id="PF01545"/>
    </source>
</evidence>
<sequence>MASSKASIYSALIANLLIAVTKFVAGAISNSGAMIAEGIHSVVDTVNELLLLLGLHQSKKKPDSTHPFGYGKELYFWSFIVSILIFGLGGGISIYQGIHHIVEPEPLTNPTINYIVLGLSIVFEGASLVVAAKHFNKSRGETPWWEAIVKSKDPSNFLVLFEDGAAVAGLFIVLICTFLNHQYHMPMLDGVASILVGLVLVAVSAILARESRSLLMGEGISPETKIKICKLVERDKAVTKVMHILSTYQSPDEILLMLILNFEDELDTAGINEAIDRIRADVKAEWTLVRFVIIQPETIAHQDTYME</sequence>
<dbReference type="GO" id="GO:0006829">
    <property type="term" value="P:zinc ion transport"/>
    <property type="evidence" value="ECO:0007669"/>
    <property type="project" value="InterPro"/>
</dbReference>
<keyword evidence="3 6" id="KW-0812">Transmembrane</keyword>
<keyword evidence="2" id="KW-0813">Transport</keyword>
<evidence type="ECO:0000313" key="8">
    <source>
        <dbReference type="EMBL" id="MBD1391948.1"/>
    </source>
</evidence>
<dbReference type="PANTHER" id="PTHR13414">
    <property type="entry name" value="HUEL-CATION TRANSPORTER"/>
    <property type="match status" value="1"/>
</dbReference>
<keyword evidence="9" id="KW-1185">Reference proteome</keyword>
<comment type="caution">
    <text evidence="8">The sequence shown here is derived from an EMBL/GenBank/DDBJ whole genome shotgun (WGS) entry which is preliminary data.</text>
</comment>
<dbReference type="EMBL" id="JACWMX010000001">
    <property type="protein sequence ID" value="MBD1391948.1"/>
    <property type="molecule type" value="Genomic_DNA"/>
</dbReference>
<organism evidence="8 9">
    <name type="scientific">Mucilaginibacter glaciei</name>
    <dbReference type="NCBI Taxonomy" id="2772109"/>
    <lineage>
        <taxon>Bacteria</taxon>
        <taxon>Pseudomonadati</taxon>
        <taxon>Bacteroidota</taxon>
        <taxon>Sphingobacteriia</taxon>
        <taxon>Sphingobacteriales</taxon>
        <taxon>Sphingobacteriaceae</taxon>
        <taxon>Mucilaginibacter</taxon>
    </lineage>
</organism>
<evidence type="ECO:0000313" key="9">
    <source>
        <dbReference type="Proteomes" id="UP000619078"/>
    </source>
</evidence>
<keyword evidence="4 6" id="KW-1133">Transmembrane helix</keyword>
<evidence type="ECO:0000256" key="5">
    <source>
        <dbReference type="ARBA" id="ARBA00023136"/>
    </source>
</evidence>
<dbReference type="InterPro" id="IPR027469">
    <property type="entry name" value="Cation_efflux_TMD_sf"/>
</dbReference>
<dbReference type="SUPFAM" id="SSF161111">
    <property type="entry name" value="Cation efflux protein transmembrane domain-like"/>
    <property type="match status" value="1"/>
</dbReference>
<dbReference type="RefSeq" id="WP_191160366.1">
    <property type="nucleotide sequence ID" value="NZ_JACWMX010000001.1"/>
</dbReference>
<feature type="transmembrane region" description="Helical" evidence="6">
    <location>
        <begin position="157"/>
        <end position="181"/>
    </location>
</feature>
<keyword evidence="5 6" id="KW-0472">Membrane</keyword>